<comment type="subcellular location">
    <subcellularLocation>
        <location evidence="1">Cell membrane</location>
        <topology evidence="1">Multi-pass membrane protein</topology>
    </subcellularLocation>
</comment>
<dbReference type="GO" id="GO:0005886">
    <property type="term" value="C:plasma membrane"/>
    <property type="evidence" value="ECO:0007669"/>
    <property type="project" value="UniProtKB-SubCell"/>
</dbReference>
<dbReference type="EMBL" id="LWGR01000013">
    <property type="protein sequence ID" value="KZM70617.1"/>
    <property type="molecule type" value="Genomic_DNA"/>
</dbReference>
<name>A0A164JQ26_9NOCA</name>
<evidence type="ECO:0000256" key="6">
    <source>
        <dbReference type="SAM" id="MobiDB-lite"/>
    </source>
</evidence>
<dbReference type="InterPro" id="IPR027379">
    <property type="entry name" value="CLS_N"/>
</dbReference>
<evidence type="ECO:0000256" key="5">
    <source>
        <dbReference type="ARBA" id="ARBA00023136"/>
    </source>
</evidence>
<evidence type="ECO:0000256" key="3">
    <source>
        <dbReference type="ARBA" id="ARBA00022692"/>
    </source>
</evidence>
<organism evidence="9 10">
    <name type="scientific">Nocardia terpenica</name>
    <dbReference type="NCBI Taxonomy" id="455432"/>
    <lineage>
        <taxon>Bacteria</taxon>
        <taxon>Bacillati</taxon>
        <taxon>Actinomycetota</taxon>
        <taxon>Actinomycetes</taxon>
        <taxon>Mycobacteriales</taxon>
        <taxon>Nocardiaceae</taxon>
        <taxon>Nocardia</taxon>
    </lineage>
</organism>
<evidence type="ECO:0000259" key="8">
    <source>
        <dbReference type="Pfam" id="PF13396"/>
    </source>
</evidence>
<protein>
    <recommendedName>
        <fullName evidence="8">Cardiolipin synthase N-terminal domain-containing protein</fullName>
    </recommendedName>
</protein>
<keyword evidence="10" id="KW-1185">Reference proteome</keyword>
<dbReference type="Proteomes" id="UP000076512">
    <property type="component" value="Unassembled WGS sequence"/>
</dbReference>
<reference evidence="9 10" key="1">
    <citation type="submission" date="2016-04" db="EMBL/GenBank/DDBJ databases">
        <authorList>
            <person name="Evans L.H."/>
            <person name="Alamgir A."/>
            <person name="Owens N."/>
            <person name="Weber N.D."/>
            <person name="Virtaneva K."/>
            <person name="Barbian K."/>
            <person name="Babar A."/>
            <person name="Rosenke K."/>
        </authorList>
    </citation>
    <scope>NUCLEOTIDE SEQUENCE [LARGE SCALE GENOMIC DNA]</scope>
    <source>
        <strain evidence="9 10">IFM 0406</strain>
    </source>
</reference>
<keyword evidence="4 7" id="KW-1133">Transmembrane helix</keyword>
<feature type="domain" description="Cardiolipin synthase N-terminal" evidence="8">
    <location>
        <begin position="13"/>
        <end position="57"/>
    </location>
</feature>
<proteinExistence type="predicted"/>
<dbReference type="STRING" id="455432.AWN90_39255"/>
<keyword evidence="3 7" id="KW-0812">Transmembrane</keyword>
<evidence type="ECO:0000256" key="4">
    <source>
        <dbReference type="ARBA" id="ARBA00022989"/>
    </source>
</evidence>
<evidence type="ECO:0000256" key="1">
    <source>
        <dbReference type="ARBA" id="ARBA00004651"/>
    </source>
</evidence>
<evidence type="ECO:0000256" key="7">
    <source>
        <dbReference type="SAM" id="Phobius"/>
    </source>
</evidence>
<dbReference type="OrthoDB" id="3298527at2"/>
<feature type="region of interest" description="Disordered" evidence="6">
    <location>
        <begin position="61"/>
        <end position="126"/>
    </location>
</feature>
<keyword evidence="5 7" id="KW-0472">Membrane</keyword>
<feature type="compositionally biased region" description="Basic and acidic residues" evidence="6">
    <location>
        <begin position="91"/>
        <end position="126"/>
    </location>
</feature>
<evidence type="ECO:0000313" key="9">
    <source>
        <dbReference type="EMBL" id="KZM70617.1"/>
    </source>
</evidence>
<comment type="caution">
    <text evidence="9">The sequence shown here is derived from an EMBL/GenBank/DDBJ whole genome shotgun (WGS) entry which is preliminary data.</text>
</comment>
<feature type="transmembrane region" description="Helical" evidence="7">
    <location>
        <begin position="35"/>
        <end position="55"/>
    </location>
</feature>
<dbReference type="RefSeq" id="WP_067593889.1">
    <property type="nucleotide sequence ID" value="NZ_JABMCZ010000003.1"/>
</dbReference>
<keyword evidence="2" id="KW-1003">Cell membrane</keyword>
<evidence type="ECO:0000256" key="2">
    <source>
        <dbReference type="ARBA" id="ARBA00022475"/>
    </source>
</evidence>
<gene>
    <name evidence="9" type="ORF">AWN90_39255</name>
</gene>
<sequence>MPYAALGLVTLCLWVFCLIDVIMSPESEIRQLPKALWLIIVIILPTIGALLWLLIGRPVNYRSRPTSTTRYPEYDRPGRHVAQNPEDDEEFLQRLRERAESQRREARRQEEARQAEQERRRQAGEP</sequence>
<accession>A0A164JQ26</accession>
<dbReference type="AlphaFoldDB" id="A0A164JQ26"/>
<dbReference type="Pfam" id="PF13396">
    <property type="entry name" value="PLDc_N"/>
    <property type="match status" value="1"/>
</dbReference>
<evidence type="ECO:0000313" key="10">
    <source>
        <dbReference type="Proteomes" id="UP000076512"/>
    </source>
</evidence>